<dbReference type="GO" id="GO:0016757">
    <property type="term" value="F:glycosyltransferase activity"/>
    <property type="evidence" value="ECO:0007669"/>
    <property type="project" value="UniProtKB-KW"/>
</dbReference>
<keyword evidence="4" id="KW-0378">Hydrolase</keyword>
<dbReference type="Gene3D" id="2.115.10.20">
    <property type="entry name" value="Glycosyl hydrolase domain, family 43"/>
    <property type="match status" value="1"/>
</dbReference>
<keyword evidence="1" id="KW-0328">Glycosyltransferase</keyword>
<comment type="similarity">
    <text evidence="3">Belongs to the glycosyl hydrolase 130 family.</text>
</comment>
<dbReference type="InterPro" id="IPR007184">
    <property type="entry name" value="Mannoside_phosphorylase"/>
</dbReference>
<dbReference type="PIRSF" id="PIRSF016202">
    <property type="entry name" value="PH1107"/>
    <property type="match status" value="1"/>
</dbReference>
<keyword evidence="2" id="KW-0808">Transferase</keyword>
<evidence type="ECO:0000313" key="4">
    <source>
        <dbReference type="EMBL" id="MBO8473812.1"/>
    </source>
</evidence>
<dbReference type="GO" id="GO:0016798">
    <property type="term" value="F:hydrolase activity, acting on glycosyl bonds"/>
    <property type="evidence" value="ECO:0007669"/>
    <property type="project" value="UniProtKB-KW"/>
</dbReference>
<evidence type="ECO:0000256" key="3">
    <source>
        <dbReference type="ARBA" id="ARBA00024356"/>
    </source>
</evidence>
<evidence type="ECO:0000313" key="5">
    <source>
        <dbReference type="Proteomes" id="UP000823757"/>
    </source>
</evidence>
<dbReference type="AlphaFoldDB" id="A0A9D9IJ99"/>
<dbReference type="SUPFAM" id="SSF75005">
    <property type="entry name" value="Arabinanase/levansucrase/invertase"/>
    <property type="match status" value="1"/>
</dbReference>
<dbReference type="InterPro" id="IPR023296">
    <property type="entry name" value="Glyco_hydro_beta-prop_sf"/>
</dbReference>
<organism evidence="4 5">
    <name type="scientific">Candidatus Cryptobacteroides faecigallinarum</name>
    <dbReference type="NCBI Taxonomy" id="2840763"/>
    <lineage>
        <taxon>Bacteria</taxon>
        <taxon>Pseudomonadati</taxon>
        <taxon>Bacteroidota</taxon>
        <taxon>Bacteroidia</taxon>
        <taxon>Bacteroidales</taxon>
        <taxon>Candidatus Cryptobacteroides</taxon>
    </lineage>
</organism>
<name>A0A9D9IJ99_9BACT</name>
<keyword evidence="4" id="KW-0326">Glycosidase</keyword>
<dbReference type="PANTHER" id="PTHR34106">
    <property type="entry name" value="GLYCOSIDASE"/>
    <property type="match status" value="1"/>
</dbReference>
<sequence length="342" mass="38437">MKLEKCKDNPVLAPNPDVYWENLVTCNPGVIYDNGVFYMLYRAAGDDEKHVIRFGLATSTDGVHFRRASTEPVFSPSVDGYDSGCVEDPRIVKRGDEFYVTYAYRPMAPGRYWTFPHDVVLKPECSEFAPKAWADNLGNSALAVTKDFKTFRRLGRLTSPVLDDRDVILFPEKVGGKFVMMHRPKEYLGEKYCGVEYPSIWLKFSDDLLEWENKEEHLLITGRKGTWEEKIGGGAPPILTDRGWLVIYHGVGDGGLSAYKAGALLLDKDNPLKVLARTPDPILEPECPYETEGLYACCVFPTGNVVVDGTLYVYYGSADKYIGLATCRLDDLLDHLTQNCMI</sequence>
<dbReference type="Pfam" id="PF04041">
    <property type="entry name" value="Glyco_hydro_130"/>
    <property type="match status" value="2"/>
</dbReference>
<proteinExistence type="inferred from homology"/>
<dbReference type="EMBL" id="JADIMD010000010">
    <property type="protein sequence ID" value="MBO8473812.1"/>
    <property type="molecule type" value="Genomic_DNA"/>
</dbReference>
<evidence type="ECO:0000256" key="1">
    <source>
        <dbReference type="ARBA" id="ARBA00022676"/>
    </source>
</evidence>
<dbReference type="PANTHER" id="PTHR34106:SF5">
    <property type="entry name" value="GLYCOSIDASE"/>
    <property type="match status" value="1"/>
</dbReference>
<evidence type="ECO:0000256" key="2">
    <source>
        <dbReference type="ARBA" id="ARBA00022679"/>
    </source>
</evidence>
<dbReference type="CDD" id="cd18614">
    <property type="entry name" value="GH130"/>
    <property type="match status" value="1"/>
</dbReference>
<gene>
    <name evidence="4" type="ORF">IAB91_00780</name>
</gene>
<protein>
    <submittedName>
        <fullName evidence="4">Glycosidase</fullName>
    </submittedName>
</protein>
<reference evidence="4" key="2">
    <citation type="journal article" date="2021" name="PeerJ">
        <title>Extensive microbial diversity within the chicken gut microbiome revealed by metagenomics and culture.</title>
        <authorList>
            <person name="Gilroy R."/>
            <person name="Ravi A."/>
            <person name="Getino M."/>
            <person name="Pursley I."/>
            <person name="Horton D.L."/>
            <person name="Alikhan N.F."/>
            <person name="Baker D."/>
            <person name="Gharbi K."/>
            <person name="Hall N."/>
            <person name="Watson M."/>
            <person name="Adriaenssens E.M."/>
            <person name="Foster-Nyarko E."/>
            <person name="Jarju S."/>
            <person name="Secka A."/>
            <person name="Antonio M."/>
            <person name="Oren A."/>
            <person name="Chaudhuri R.R."/>
            <person name="La Ragione R."/>
            <person name="Hildebrand F."/>
            <person name="Pallen M.J."/>
        </authorList>
    </citation>
    <scope>NUCLEOTIDE SEQUENCE</scope>
    <source>
        <strain evidence="4">B1-13419</strain>
    </source>
</reference>
<accession>A0A9D9IJ99</accession>
<dbReference type="Proteomes" id="UP000823757">
    <property type="component" value="Unassembled WGS sequence"/>
</dbReference>
<reference evidence="4" key="1">
    <citation type="submission" date="2020-10" db="EMBL/GenBank/DDBJ databases">
        <authorList>
            <person name="Gilroy R."/>
        </authorList>
    </citation>
    <scope>NUCLEOTIDE SEQUENCE</scope>
    <source>
        <strain evidence="4">B1-13419</strain>
    </source>
</reference>
<comment type="caution">
    <text evidence="4">The sequence shown here is derived from an EMBL/GenBank/DDBJ whole genome shotgun (WGS) entry which is preliminary data.</text>
</comment>